<feature type="transmembrane region" description="Helical" evidence="5">
    <location>
        <begin position="6"/>
        <end position="24"/>
    </location>
</feature>
<dbReference type="GO" id="GO:0016491">
    <property type="term" value="F:oxidoreductase activity"/>
    <property type="evidence" value="ECO:0007669"/>
    <property type="project" value="InterPro"/>
</dbReference>
<dbReference type="UniPathway" id="UPA00895"/>
<feature type="transmembrane region" description="Helical" evidence="5">
    <location>
        <begin position="147"/>
        <end position="169"/>
    </location>
</feature>
<dbReference type="InterPro" id="IPR036249">
    <property type="entry name" value="Thioredoxin-like_sf"/>
</dbReference>
<feature type="transmembrane region" description="Helical" evidence="5">
    <location>
        <begin position="71"/>
        <end position="89"/>
    </location>
</feature>
<dbReference type="SUPFAM" id="SSF52833">
    <property type="entry name" value="Thioredoxin-like"/>
    <property type="match status" value="1"/>
</dbReference>
<dbReference type="AlphaFoldDB" id="A0A7D6V9Q2"/>
<accession>A0A7D6V9Q2</accession>
<reference evidence="7 8" key="1">
    <citation type="submission" date="2020-07" db="EMBL/GenBank/DDBJ databases">
        <authorList>
            <person name="Zhuang K."/>
            <person name="Ran Y."/>
        </authorList>
    </citation>
    <scope>NUCLEOTIDE SEQUENCE [LARGE SCALE GENOMIC DNA]</scope>
    <source>
        <strain evidence="7 8">WCH-YHL-001</strain>
    </source>
</reference>
<dbReference type="GO" id="GO:0016209">
    <property type="term" value="F:antioxidant activity"/>
    <property type="evidence" value="ECO:0007669"/>
    <property type="project" value="InterPro"/>
</dbReference>
<keyword evidence="8" id="KW-1185">Reference proteome</keyword>
<organism evidence="7 8">
    <name type="scientific">Nocardia huaxiensis</name>
    <dbReference type="NCBI Taxonomy" id="2755382"/>
    <lineage>
        <taxon>Bacteria</taxon>
        <taxon>Bacillati</taxon>
        <taxon>Actinomycetota</taxon>
        <taxon>Actinomycetes</taxon>
        <taxon>Mycobacteriales</taxon>
        <taxon>Nocardiaceae</taxon>
        <taxon>Nocardia</taxon>
    </lineage>
</organism>
<proteinExistence type="predicted"/>
<protein>
    <submittedName>
        <fullName evidence="7">Redoxin domain-containing protein</fullName>
    </submittedName>
</protein>
<dbReference type="RefSeq" id="WP_181582337.1">
    <property type="nucleotide sequence ID" value="NZ_CP059399.1"/>
</dbReference>
<dbReference type="Proteomes" id="UP000515512">
    <property type="component" value="Chromosome"/>
</dbReference>
<comment type="subcellular location">
    <subcellularLocation>
        <location evidence="1">Membrane</location>
        <topology evidence="1">Multi-pass membrane protein</topology>
    </subcellularLocation>
</comment>
<evidence type="ECO:0000256" key="5">
    <source>
        <dbReference type="SAM" id="Phobius"/>
    </source>
</evidence>
<dbReference type="InterPro" id="IPR009908">
    <property type="entry name" value="Methylamine_util_MauE"/>
</dbReference>
<evidence type="ECO:0000313" key="7">
    <source>
        <dbReference type="EMBL" id="QLY31141.1"/>
    </source>
</evidence>
<dbReference type="PROSITE" id="PS51352">
    <property type="entry name" value="THIOREDOXIN_2"/>
    <property type="match status" value="1"/>
</dbReference>
<name>A0A7D6V9Q2_9NOCA</name>
<dbReference type="Pfam" id="PF00578">
    <property type="entry name" value="AhpC-TSA"/>
    <property type="match status" value="1"/>
</dbReference>
<gene>
    <name evidence="7" type="ORF">H0264_01730</name>
</gene>
<dbReference type="Pfam" id="PF07291">
    <property type="entry name" value="MauE"/>
    <property type="match status" value="1"/>
</dbReference>
<keyword evidence="4 5" id="KW-0472">Membrane</keyword>
<evidence type="ECO:0000256" key="4">
    <source>
        <dbReference type="ARBA" id="ARBA00023136"/>
    </source>
</evidence>
<evidence type="ECO:0000259" key="6">
    <source>
        <dbReference type="PROSITE" id="PS51352"/>
    </source>
</evidence>
<evidence type="ECO:0000256" key="3">
    <source>
        <dbReference type="ARBA" id="ARBA00022989"/>
    </source>
</evidence>
<sequence length="339" mass="35598">MLIDYMVWAARLALSAVFGLSAWAKFIDLPGTRKAVGEFGIALRWVPWVAWVLPTGEAVVAVAVLPPWTAVGGAALAITLLGVFTASMVRLLRAGKRPACSCFGSVSATPIGWDTVARNGGLGLLALLVLVGTAARPHVPGVLPVDHAVGMAVGAVLVAVLMWLGGLVFELRRRLDQQVLSTLGAEGLPAGAVAPEFELARTDGGRTDLAELLAGGRQLLLVFVHPACEMCAALARELPRWHARTAGVLTIAVVGNGEVAEYTEWKSRQQLGGIPVLVQQGNEASLRYRVRGTPSAVLIGADGRVAAPVARGAMAIRDLIVQSKRTVPRSNPERNGSVL</sequence>
<evidence type="ECO:0000256" key="2">
    <source>
        <dbReference type="ARBA" id="ARBA00022692"/>
    </source>
</evidence>
<dbReference type="Gene3D" id="3.40.30.10">
    <property type="entry name" value="Glutaredoxin"/>
    <property type="match status" value="1"/>
</dbReference>
<dbReference type="InterPro" id="IPR013766">
    <property type="entry name" value="Thioredoxin_domain"/>
</dbReference>
<feature type="transmembrane region" description="Helical" evidence="5">
    <location>
        <begin position="116"/>
        <end position="135"/>
    </location>
</feature>
<feature type="transmembrane region" description="Helical" evidence="5">
    <location>
        <begin position="45"/>
        <end position="65"/>
    </location>
</feature>
<dbReference type="KEGG" id="nhu:H0264_01730"/>
<evidence type="ECO:0000256" key="1">
    <source>
        <dbReference type="ARBA" id="ARBA00004141"/>
    </source>
</evidence>
<dbReference type="GO" id="GO:0016020">
    <property type="term" value="C:membrane"/>
    <property type="evidence" value="ECO:0007669"/>
    <property type="project" value="UniProtKB-SubCell"/>
</dbReference>
<feature type="domain" description="Thioredoxin" evidence="6">
    <location>
        <begin position="188"/>
        <end position="325"/>
    </location>
</feature>
<keyword evidence="2 5" id="KW-0812">Transmembrane</keyword>
<dbReference type="GO" id="GO:0030416">
    <property type="term" value="P:methylamine metabolic process"/>
    <property type="evidence" value="ECO:0007669"/>
    <property type="project" value="InterPro"/>
</dbReference>
<dbReference type="InterPro" id="IPR000866">
    <property type="entry name" value="AhpC/TSA"/>
</dbReference>
<keyword evidence="3 5" id="KW-1133">Transmembrane helix</keyword>
<dbReference type="EMBL" id="CP059399">
    <property type="protein sequence ID" value="QLY31141.1"/>
    <property type="molecule type" value="Genomic_DNA"/>
</dbReference>
<evidence type="ECO:0000313" key="8">
    <source>
        <dbReference type="Proteomes" id="UP000515512"/>
    </source>
</evidence>